<feature type="transmembrane region" description="Helical" evidence="6">
    <location>
        <begin position="279"/>
        <end position="302"/>
    </location>
</feature>
<evidence type="ECO:0000313" key="9">
    <source>
        <dbReference type="Proteomes" id="UP000803844"/>
    </source>
</evidence>
<proteinExistence type="inferred from homology"/>
<organism evidence="8 9">
    <name type="scientific">Cryphonectria parasitica (strain ATCC 38755 / EP155)</name>
    <dbReference type="NCBI Taxonomy" id="660469"/>
    <lineage>
        <taxon>Eukaryota</taxon>
        <taxon>Fungi</taxon>
        <taxon>Dikarya</taxon>
        <taxon>Ascomycota</taxon>
        <taxon>Pezizomycotina</taxon>
        <taxon>Sordariomycetes</taxon>
        <taxon>Sordariomycetidae</taxon>
        <taxon>Diaporthales</taxon>
        <taxon>Cryphonectriaceae</taxon>
        <taxon>Cryphonectria-Endothia species complex</taxon>
        <taxon>Cryphonectria</taxon>
    </lineage>
</organism>
<gene>
    <name evidence="8" type="ORF">M406DRAFT_336627</name>
</gene>
<comment type="caution">
    <text evidence="8">The sequence shown here is derived from an EMBL/GenBank/DDBJ whole genome shotgun (WGS) entry which is preliminary data.</text>
</comment>
<dbReference type="Pfam" id="PF00083">
    <property type="entry name" value="Sugar_tr"/>
    <property type="match status" value="1"/>
</dbReference>
<keyword evidence="9" id="KW-1185">Reference proteome</keyword>
<evidence type="ECO:0000256" key="4">
    <source>
        <dbReference type="ARBA" id="ARBA00022989"/>
    </source>
</evidence>
<feature type="transmembrane region" description="Helical" evidence="6">
    <location>
        <begin position="413"/>
        <end position="437"/>
    </location>
</feature>
<dbReference type="GO" id="GO:0016020">
    <property type="term" value="C:membrane"/>
    <property type="evidence" value="ECO:0007669"/>
    <property type="project" value="UniProtKB-SubCell"/>
</dbReference>
<dbReference type="FunFam" id="1.20.1250.20:FF:000078">
    <property type="entry name" value="MFS maltose transporter, putative"/>
    <property type="match status" value="1"/>
</dbReference>
<dbReference type="InterPro" id="IPR005828">
    <property type="entry name" value="MFS_sugar_transport-like"/>
</dbReference>
<dbReference type="Proteomes" id="UP000803844">
    <property type="component" value="Unassembled WGS sequence"/>
</dbReference>
<keyword evidence="5 6" id="KW-0472">Membrane</keyword>
<accession>A0A9P4YCS3</accession>
<dbReference type="InterPro" id="IPR005829">
    <property type="entry name" value="Sugar_transporter_CS"/>
</dbReference>
<dbReference type="InterPro" id="IPR050360">
    <property type="entry name" value="MFS_Sugar_Transporters"/>
</dbReference>
<dbReference type="PANTHER" id="PTHR48022">
    <property type="entry name" value="PLASTIDIC GLUCOSE TRANSPORTER 4"/>
    <property type="match status" value="1"/>
</dbReference>
<dbReference type="InterPro" id="IPR036259">
    <property type="entry name" value="MFS_trans_sf"/>
</dbReference>
<dbReference type="Gene3D" id="1.20.1250.20">
    <property type="entry name" value="MFS general substrate transporter like domains"/>
    <property type="match status" value="1"/>
</dbReference>
<dbReference type="SUPFAM" id="SSF103473">
    <property type="entry name" value="MFS general substrate transporter"/>
    <property type="match status" value="1"/>
</dbReference>
<name>A0A9P4YCS3_CRYP1</name>
<feature type="transmembrane region" description="Helical" evidence="6">
    <location>
        <begin position="379"/>
        <end position="401"/>
    </location>
</feature>
<keyword evidence="3 6" id="KW-0812">Transmembrane</keyword>
<feature type="transmembrane region" description="Helical" evidence="6">
    <location>
        <begin position="99"/>
        <end position="117"/>
    </location>
</feature>
<evidence type="ECO:0000256" key="3">
    <source>
        <dbReference type="ARBA" id="ARBA00022692"/>
    </source>
</evidence>
<dbReference type="EMBL" id="MU032344">
    <property type="protein sequence ID" value="KAF3771112.1"/>
    <property type="molecule type" value="Genomic_DNA"/>
</dbReference>
<feature type="transmembrane region" description="Helical" evidence="6">
    <location>
        <begin position="449"/>
        <end position="467"/>
    </location>
</feature>
<feature type="transmembrane region" description="Helical" evidence="6">
    <location>
        <begin position="72"/>
        <end position="92"/>
    </location>
</feature>
<reference evidence="8" key="1">
    <citation type="journal article" date="2020" name="Phytopathology">
        <title>Genome sequence of the chestnut blight fungus Cryphonectria parasitica EP155: A fundamental resource for an archetypical invasive plant pathogen.</title>
        <authorList>
            <person name="Crouch J.A."/>
            <person name="Dawe A."/>
            <person name="Aerts A."/>
            <person name="Barry K."/>
            <person name="Churchill A.C.L."/>
            <person name="Grimwood J."/>
            <person name="Hillman B."/>
            <person name="Milgroom M.G."/>
            <person name="Pangilinan J."/>
            <person name="Smith M."/>
            <person name="Salamov A."/>
            <person name="Schmutz J."/>
            <person name="Yadav J."/>
            <person name="Grigoriev I.V."/>
            <person name="Nuss D."/>
        </authorList>
    </citation>
    <scope>NUCLEOTIDE SEQUENCE</scope>
    <source>
        <strain evidence="8">EP155</strain>
    </source>
</reference>
<dbReference type="PROSITE" id="PS50850">
    <property type="entry name" value="MFS"/>
    <property type="match status" value="1"/>
</dbReference>
<keyword evidence="4 6" id="KW-1133">Transmembrane helix</keyword>
<sequence length="529" mass="57700">MATGAHLPETSLWANRKCLLICATVAIANMQYGLDSAVIANLQAMPGFLLVFGYPDPEAEGGYAIGGTFQQLITSLLTLGAFLSSLTAGVFAHFFGRRTALWLACLLTAAGCAIQIGTTNKGVVYLGRLVLGIGNGFLVTFSNIYTAEASPAHLRAVMVAMFSEWVNIGSIIGSVVCNATQARLDKASYQIPVGILFVVPVVLAAGLLFVPESPRYLVSRGRREEGRRALERLRGDSLRPEEFELEWVEMVRGIEEEKRSARTVGPLDQFRGAELRRTLLCYGIIMSQSGSGSWFVISYSTYFLEIAGLSTAQAFHYAIVNTCLGLVGVNFGIYLMRHVLGRRMILTIGAALQGAWMLGIAIGAGTVNAVGSTAGNNSLIAFMALYVFTYNAFVGDASYPVATELVSTRLRSWTVGSAISLGYFFAWLAGFCSPYFINPSDLNWGSRYGYLWAGSNFLCMLFFFFFMPELKGRTLEEIDELFANRVSAWDFKTYQTTIQDEALAEVRRQEGLAEKAAVPTAETVEHTKA</sequence>
<evidence type="ECO:0000256" key="2">
    <source>
        <dbReference type="ARBA" id="ARBA00010992"/>
    </source>
</evidence>
<evidence type="ECO:0000256" key="6">
    <source>
        <dbReference type="SAM" id="Phobius"/>
    </source>
</evidence>
<dbReference type="PROSITE" id="PS00217">
    <property type="entry name" value="SUGAR_TRANSPORT_2"/>
    <property type="match status" value="1"/>
</dbReference>
<feature type="transmembrane region" description="Helical" evidence="6">
    <location>
        <begin position="157"/>
        <end position="176"/>
    </location>
</feature>
<dbReference type="GO" id="GO:0005351">
    <property type="term" value="F:carbohydrate:proton symporter activity"/>
    <property type="evidence" value="ECO:0007669"/>
    <property type="project" value="TreeGrafter"/>
</dbReference>
<dbReference type="OrthoDB" id="6612291at2759"/>
<comment type="subcellular location">
    <subcellularLocation>
        <location evidence="1">Membrane</location>
        <topology evidence="1">Multi-pass membrane protein</topology>
    </subcellularLocation>
</comment>
<dbReference type="GeneID" id="63838299"/>
<dbReference type="InterPro" id="IPR020846">
    <property type="entry name" value="MFS_dom"/>
</dbReference>
<dbReference type="RefSeq" id="XP_040782073.1">
    <property type="nucleotide sequence ID" value="XM_040921170.1"/>
</dbReference>
<protein>
    <submittedName>
        <fullName evidence="8">General substrate transporter</fullName>
    </submittedName>
</protein>
<feature type="transmembrane region" description="Helical" evidence="6">
    <location>
        <begin position="314"/>
        <end position="333"/>
    </location>
</feature>
<feature type="domain" description="Major facilitator superfamily (MFS) profile" evidence="7">
    <location>
        <begin position="21"/>
        <end position="471"/>
    </location>
</feature>
<dbReference type="AlphaFoldDB" id="A0A9P4YCS3"/>
<evidence type="ECO:0000259" key="7">
    <source>
        <dbReference type="PROSITE" id="PS50850"/>
    </source>
</evidence>
<evidence type="ECO:0000313" key="8">
    <source>
        <dbReference type="EMBL" id="KAF3771112.1"/>
    </source>
</evidence>
<evidence type="ECO:0000256" key="5">
    <source>
        <dbReference type="ARBA" id="ARBA00023136"/>
    </source>
</evidence>
<feature type="transmembrane region" description="Helical" evidence="6">
    <location>
        <begin position="123"/>
        <end position="145"/>
    </location>
</feature>
<comment type="similarity">
    <text evidence="2">Belongs to the major facilitator superfamily. Sugar transporter (TC 2.A.1.1) family.</text>
</comment>
<evidence type="ECO:0000256" key="1">
    <source>
        <dbReference type="ARBA" id="ARBA00004141"/>
    </source>
</evidence>
<feature type="transmembrane region" description="Helical" evidence="6">
    <location>
        <begin position="188"/>
        <end position="210"/>
    </location>
</feature>
<feature type="transmembrane region" description="Helical" evidence="6">
    <location>
        <begin position="345"/>
        <end position="367"/>
    </location>
</feature>
<dbReference type="PANTHER" id="PTHR48022:SF10">
    <property type="entry name" value="MAJOR FACILITATOR SUPERFAMILY (MFS) PROFILE DOMAIN-CONTAINING PROTEIN"/>
    <property type="match status" value="1"/>
</dbReference>